<dbReference type="Gene3D" id="3.40.50.720">
    <property type="entry name" value="NAD(P)-binding Rossmann-like Domain"/>
    <property type="match status" value="1"/>
</dbReference>
<name>A0AAD9DCN7_9STRA</name>
<dbReference type="AlphaFoldDB" id="A0AAD9DCN7"/>
<proteinExistence type="predicted"/>
<dbReference type="Proteomes" id="UP001224775">
    <property type="component" value="Unassembled WGS sequence"/>
</dbReference>
<evidence type="ECO:0000313" key="2">
    <source>
        <dbReference type="Proteomes" id="UP001224775"/>
    </source>
</evidence>
<dbReference type="PANTHER" id="PTHR43482:SF1">
    <property type="entry name" value="PROTEIN AST1-RELATED"/>
    <property type="match status" value="1"/>
</dbReference>
<reference evidence="1" key="1">
    <citation type="submission" date="2023-06" db="EMBL/GenBank/DDBJ databases">
        <title>Survivors Of The Sea: Transcriptome response of Skeletonema marinoi to long-term dormancy.</title>
        <authorList>
            <person name="Pinder M.I.M."/>
            <person name="Kourtchenko O."/>
            <person name="Robertson E.K."/>
            <person name="Larsson T."/>
            <person name="Maumus F."/>
            <person name="Osuna-Cruz C.M."/>
            <person name="Vancaester E."/>
            <person name="Stenow R."/>
            <person name="Vandepoele K."/>
            <person name="Ploug H."/>
            <person name="Bruchert V."/>
            <person name="Godhe A."/>
            <person name="Topel M."/>
        </authorList>
    </citation>
    <scope>NUCLEOTIDE SEQUENCE</scope>
    <source>
        <strain evidence="1">R05AC</strain>
    </source>
</reference>
<dbReference type="PANTHER" id="PTHR43482">
    <property type="entry name" value="PROTEIN AST1-RELATED"/>
    <property type="match status" value="1"/>
</dbReference>
<organism evidence="1 2">
    <name type="scientific">Skeletonema marinoi</name>
    <dbReference type="NCBI Taxonomy" id="267567"/>
    <lineage>
        <taxon>Eukaryota</taxon>
        <taxon>Sar</taxon>
        <taxon>Stramenopiles</taxon>
        <taxon>Ochrophyta</taxon>
        <taxon>Bacillariophyta</taxon>
        <taxon>Coscinodiscophyceae</taxon>
        <taxon>Thalassiosirophycidae</taxon>
        <taxon>Thalassiosirales</taxon>
        <taxon>Skeletonemataceae</taxon>
        <taxon>Skeletonema</taxon>
        <taxon>Skeletonema marinoi-dohrnii complex</taxon>
    </lineage>
</organism>
<sequence length="141" mass="15652">MTAYQCLESAVGKVVKVEEEGDDESVAPKETSKRSFKWPLSGLFGNREENKKRSPLYEKNVLIVGAGSIVGLALVDLARNAGANVYTVSHSAYMNVIREMGGSHWYRMTQNKLWEADWAGVIDLIVDTVEIPITIHPITRS</sequence>
<accession>A0AAD9DCN7</accession>
<protein>
    <submittedName>
        <fullName evidence="1">Uncharacterized protein</fullName>
    </submittedName>
</protein>
<gene>
    <name evidence="1" type="ORF">QTG54_006318</name>
</gene>
<evidence type="ECO:0000313" key="1">
    <source>
        <dbReference type="EMBL" id="KAK1742721.1"/>
    </source>
</evidence>
<dbReference type="InterPro" id="IPR036291">
    <property type="entry name" value="NAD(P)-bd_dom_sf"/>
</dbReference>
<dbReference type="InterPro" id="IPR052585">
    <property type="entry name" value="Lipid_raft_assoc_Zn_ADH"/>
</dbReference>
<dbReference type="SUPFAM" id="SSF51735">
    <property type="entry name" value="NAD(P)-binding Rossmann-fold domains"/>
    <property type="match status" value="1"/>
</dbReference>
<comment type="caution">
    <text evidence="1">The sequence shown here is derived from an EMBL/GenBank/DDBJ whole genome shotgun (WGS) entry which is preliminary data.</text>
</comment>
<keyword evidence="2" id="KW-1185">Reference proteome</keyword>
<dbReference type="EMBL" id="JATAAI010000010">
    <property type="protein sequence ID" value="KAK1742721.1"/>
    <property type="molecule type" value="Genomic_DNA"/>
</dbReference>